<sequence length="122" mass="13987">GPRVYTSSQDYFKTGSTKLYKNMFSLVNLMSFSTNDPSTGECGAVWQIVMPSDADRFSHFLCGTKGLTKQYPNLVHLQRYFLNGDMLSELRSKFGIWPFRIEQNLRHTVLVPPGALYQVREL</sequence>
<dbReference type="RefSeq" id="XP_007397349.1">
    <property type="nucleotide sequence ID" value="XM_007397287.1"/>
</dbReference>
<dbReference type="Proteomes" id="UP000008370">
    <property type="component" value="Unassembled WGS sequence"/>
</dbReference>
<dbReference type="HOGENOM" id="CLU_2032153_0_0_1"/>
<organism evidence="1 2">
    <name type="scientific">Phanerochaete carnosa (strain HHB-10118-sp)</name>
    <name type="common">White-rot fungus</name>
    <name type="synonym">Peniophora carnosa</name>
    <dbReference type="NCBI Taxonomy" id="650164"/>
    <lineage>
        <taxon>Eukaryota</taxon>
        <taxon>Fungi</taxon>
        <taxon>Dikarya</taxon>
        <taxon>Basidiomycota</taxon>
        <taxon>Agaricomycotina</taxon>
        <taxon>Agaricomycetes</taxon>
        <taxon>Polyporales</taxon>
        <taxon>Phanerochaetaceae</taxon>
        <taxon>Phanerochaete</taxon>
    </lineage>
</organism>
<keyword evidence="2" id="KW-1185">Reference proteome</keyword>
<dbReference type="KEGG" id="pco:PHACADRAFT_97905"/>
<evidence type="ECO:0000313" key="2">
    <source>
        <dbReference type="Proteomes" id="UP000008370"/>
    </source>
</evidence>
<evidence type="ECO:0000313" key="1">
    <source>
        <dbReference type="EMBL" id="EKM54666.1"/>
    </source>
</evidence>
<dbReference type="Gene3D" id="2.60.120.650">
    <property type="entry name" value="Cupin"/>
    <property type="match status" value="1"/>
</dbReference>
<feature type="non-terminal residue" evidence="1">
    <location>
        <position position="1"/>
    </location>
</feature>
<gene>
    <name evidence="1" type="ORF">PHACADRAFT_97905</name>
</gene>
<dbReference type="InParanoid" id="K5UX48"/>
<evidence type="ECO:0008006" key="3">
    <source>
        <dbReference type="Google" id="ProtNLM"/>
    </source>
</evidence>
<dbReference type="GeneID" id="18920996"/>
<accession>K5UX48</accession>
<proteinExistence type="predicted"/>
<dbReference type="EMBL" id="JH930473">
    <property type="protein sequence ID" value="EKM54666.1"/>
    <property type="molecule type" value="Genomic_DNA"/>
</dbReference>
<protein>
    <recommendedName>
        <fullName evidence="3">JmjC domain-containing protein</fullName>
    </recommendedName>
</protein>
<reference evidence="1 2" key="1">
    <citation type="journal article" date="2012" name="BMC Genomics">
        <title>Comparative genomics of the white-rot fungi, Phanerochaete carnosa and P. chrysosporium, to elucidate the genetic basis of the distinct wood types they colonize.</title>
        <authorList>
            <person name="Suzuki H."/>
            <person name="MacDonald J."/>
            <person name="Syed K."/>
            <person name="Salamov A."/>
            <person name="Hori C."/>
            <person name="Aerts A."/>
            <person name="Henrissat B."/>
            <person name="Wiebenga A."/>
            <person name="vanKuyk P.A."/>
            <person name="Barry K."/>
            <person name="Lindquist E."/>
            <person name="LaButti K."/>
            <person name="Lapidus A."/>
            <person name="Lucas S."/>
            <person name="Coutinho P."/>
            <person name="Gong Y."/>
            <person name="Samejima M."/>
            <person name="Mahadevan R."/>
            <person name="Abou-Zaid M."/>
            <person name="de Vries R.P."/>
            <person name="Igarashi K."/>
            <person name="Yadav J.S."/>
            <person name="Grigoriev I.V."/>
            <person name="Master E.R."/>
        </authorList>
    </citation>
    <scope>NUCLEOTIDE SEQUENCE [LARGE SCALE GENOMIC DNA]</scope>
    <source>
        <strain evidence="1 2">HHB-10118-sp</strain>
    </source>
</reference>
<dbReference type="AlphaFoldDB" id="K5UX48"/>
<name>K5UX48_PHACS</name>